<name>A0ABM9HDC1_9BACT</name>
<dbReference type="InterPro" id="IPR007557">
    <property type="entry name" value="PSP1_C"/>
</dbReference>
<dbReference type="EMBL" id="OX336137">
    <property type="protein sequence ID" value="CAI2718057.1"/>
    <property type="molecule type" value="Genomic_DNA"/>
</dbReference>
<gene>
    <name evidence="3" type="primary">yaaT</name>
    <name evidence="3" type="ORF">NSPWAT_1198</name>
</gene>
<protein>
    <submittedName>
        <fullName evidence="3">Stage 0 sporulation protein YaaT</fullName>
    </submittedName>
</protein>
<evidence type="ECO:0000313" key="4">
    <source>
        <dbReference type="Proteomes" id="UP001157733"/>
    </source>
</evidence>
<organism evidence="3 4">
    <name type="scientific">Nitrospina watsonii</name>
    <dbReference type="NCBI Taxonomy" id="1323948"/>
    <lineage>
        <taxon>Bacteria</taxon>
        <taxon>Pseudomonadati</taxon>
        <taxon>Nitrospinota/Tectimicrobiota group</taxon>
        <taxon>Nitrospinota</taxon>
        <taxon>Nitrospinia</taxon>
        <taxon>Nitrospinales</taxon>
        <taxon>Nitrospinaceae</taxon>
        <taxon>Nitrospina</taxon>
    </lineage>
</organism>
<dbReference type="PANTHER" id="PTHR43830:SF3">
    <property type="entry name" value="PROTEIN PSP1"/>
    <property type="match status" value="1"/>
</dbReference>
<keyword evidence="4" id="KW-1185">Reference proteome</keyword>
<evidence type="ECO:0000313" key="3">
    <source>
        <dbReference type="EMBL" id="CAI2718057.1"/>
    </source>
</evidence>
<dbReference type="Pfam" id="PF04468">
    <property type="entry name" value="PSP1"/>
    <property type="match status" value="1"/>
</dbReference>
<dbReference type="Proteomes" id="UP001157733">
    <property type="component" value="Chromosome"/>
</dbReference>
<dbReference type="InterPro" id="IPR047767">
    <property type="entry name" value="PSP1-like"/>
</dbReference>
<reference evidence="3 4" key="1">
    <citation type="submission" date="2022-09" db="EMBL/GenBank/DDBJ databases">
        <authorList>
            <person name="Kop L."/>
        </authorList>
    </citation>
    <scope>NUCLEOTIDE SEQUENCE [LARGE SCALE GENOMIC DNA]</scope>
    <source>
        <strain evidence="3 4">347</strain>
    </source>
</reference>
<dbReference type="RefSeq" id="WP_282010966.1">
    <property type="nucleotide sequence ID" value="NZ_OX336137.1"/>
</dbReference>
<dbReference type="PROSITE" id="PS51411">
    <property type="entry name" value="PSP1_C"/>
    <property type="match status" value="1"/>
</dbReference>
<evidence type="ECO:0000259" key="2">
    <source>
        <dbReference type="PROSITE" id="PS51411"/>
    </source>
</evidence>
<dbReference type="NCBIfam" id="NF041131">
    <property type="entry name" value="RicT_YaaT_fam"/>
    <property type="match status" value="1"/>
</dbReference>
<accession>A0ABM9HDC1</accession>
<proteinExistence type="predicted"/>
<dbReference type="PANTHER" id="PTHR43830">
    <property type="entry name" value="PROTEIN PSP1"/>
    <property type="match status" value="1"/>
</dbReference>
<feature type="compositionally biased region" description="Polar residues" evidence="1">
    <location>
        <begin position="1"/>
        <end position="17"/>
    </location>
</feature>
<feature type="domain" description="PSP1 C-terminal" evidence="2">
    <location>
        <begin position="81"/>
        <end position="166"/>
    </location>
</feature>
<sequence length="298" mass="33996">MQNEPVNSDSAATSPDAESTRPKFVIGIRMRGRDKTQLCDPNTLKLRVGMDVMVDTEDGPQIGVVASNKIINIRKDACHPLKVLRLANDEDRHHEEEKRQRESKSTVLCQELIESLKLPMNLSRVVFFEELNKSVFYFTAEGRIDFRQLVKELASRLRHRIEMRQVGVRDEAKSINGHGVCGEELCCSRFLPEFTPVTIRMAKDQGLALNPSKISGVCGRLMCCLQYEHNIYKDLIKEMPKLGKTISTPDGKGRVIQNDILKHKVTVRLEDDYIMYYDLEELRDYLTPQPHAPTQPAS</sequence>
<feature type="region of interest" description="Disordered" evidence="1">
    <location>
        <begin position="1"/>
        <end position="22"/>
    </location>
</feature>
<evidence type="ECO:0000256" key="1">
    <source>
        <dbReference type="SAM" id="MobiDB-lite"/>
    </source>
</evidence>